<organism evidence="1 2">
    <name type="scientific">Brachyspira pilosicoli WesB</name>
    <dbReference type="NCBI Taxonomy" id="1161918"/>
    <lineage>
        <taxon>Bacteria</taxon>
        <taxon>Pseudomonadati</taxon>
        <taxon>Spirochaetota</taxon>
        <taxon>Spirochaetia</taxon>
        <taxon>Brachyspirales</taxon>
        <taxon>Brachyspiraceae</taxon>
        <taxon>Brachyspira</taxon>
    </lineage>
</organism>
<dbReference type="RefSeq" id="WP_014932122.1">
    <property type="nucleotide sequence ID" value="NC_018604.1"/>
</dbReference>
<dbReference type="HOGENOM" id="CLU_068669_3_0_12"/>
<dbReference type="GO" id="GO:0032259">
    <property type="term" value="P:methylation"/>
    <property type="evidence" value="ECO:0007669"/>
    <property type="project" value="UniProtKB-KW"/>
</dbReference>
<keyword evidence="1" id="KW-0489">Methyltransferase</keyword>
<dbReference type="CDD" id="cd02440">
    <property type="entry name" value="AdoMet_MTases"/>
    <property type="match status" value="1"/>
</dbReference>
<protein>
    <submittedName>
        <fullName evidence="1">Putative methyltransferase</fullName>
    </submittedName>
</protein>
<dbReference type="Gene3D" id="3.40.50.150">
    <property type="entry name" value="Vaccinia Virus protein VP39"/>
    <property type="match status" value="1"/>
</dbReference>
<dbReference type="PANTHER" id="PTHR43861">
    <property type="entry name" value="TRANS-ACONITATE 2-METHYLTRANSFERASE-RELATED"/>
    <property type="match status" value="1"/>
</dbReference>
<dbReference type="InterPro" id="IPR029063">
    <property type="entry name" value="SAM-dependent_MTases_sf"/>
</dbReference>
<dbReference type="EMBL" id="HE793032">
    <property type="protein sequence ID" value="CCG55595.1"/>
    <property type="molecule type" value="Genomic_DNA"/>
</dbReference>
<evidence type="ECO:0000313" key="2">
    <source>
        <dbReference type="Proteomes" id="UP000003759"/>
    </source>
</evidence>
<dbReference type="Proteomes" id="UP000003759">
    <property type="component" value="Chromosome"/>
</dbReference>
<dbReference type="SUPFAM" id="SSF53335">
    <property type="entry name" value="S-adenosyl-L-methionine-dependent methyltransferases"/>
    <property type="match status" value="1"/>
</dbReference>
<gene>
    <name evidence="1" type="primary">ubiG2</name>
    <name evidence="1" type="ORF">WESB_0122</name>
</gene>
<dbReference type="GO" id="GO:0008168">
    <property type="term" value="F:methyltransferase activity"/>
    <property type="evidence" value="ECO:0007669"/>
    <property type="project" value="UniProtKB-KW"/>
</dbReference>
<sequence>MYKCYLCDYEGDMKIKSNVAGRDIVACPNCKLEFIYNQPSFDEIKNIYSNEYYKSWGMEDGENNEVALMKKSTFRNMLKKILPYKKSGNILDIGTASGFLLEEAKKIGFEPYGVELSEYSSSIAKQKFGNDRIHNGTIETSNFPEIFFDLITMTDLLEHIQKPIEMLEICHKMLKQYSTGGGYIMITVPDTYSFTHNIMRSKWTQYKLEHLFYFNKNNFEIMAKNTGFEIIYMKPAVKTMTLRYIRNQFNIYKLFPLTQIFNIVNHIPIINTLRFNITLGESLVILKKV</sequence>
<reference evidence="1 2" key="1">
    <citation type="journal article" date="2012" name="BMC Genomics">
        <title>Comparative genomics of Brachyspira pilosicoli strains: genome rearrangements, reductions and correlation of genetic compliment with phenotypic diversity.</title>
        <authorList>
            <person name="Mappley L.J."/>
            <person name="Black M.L."/>
            <person name="Abuoun M."/>
            <person name="Darby A.C."/>
            <person name="Woodward M.J."/>
            <person name="Parkhill J."/>
            <person name="Turner A.K."/>
            <person name="Bellgard M.I."/>
            <person name="La T."/>
            <person name="Phillips N.D."/>
            <person name="La Ragione R.M."/>
            <person name="Hampson D.J."/>
        </authorList>
    </citation>
    <scope>NUCLEOTIDE SEQUENCE [LARGE SCALE GENOMIC DNA]</scope>
    <source>
        <strain evidence="1">WesB</strain>
    </source>
</reference>
<dbReference type="OrthoDB" id="308846at2"/>
<accession>K0JGZ0</accession>
<keyword evidence="1" id="KW-0808">Transferase</keyword>
<dbReference type="Pfam" id="PF13489">
    <property type="entry name" value="Methyltransf_23"/>
    <property type="match status" value="1"/>
</dbReference>
<dbReference type="KEGG" id="bpw:WESB_0122"/>
<dbReference type="PATRIC" id="fig|1161918.5.peg.864"/>
<dbReference type="PANTHER" id="PTHR43861:SF6">
    <property type="entry name" value="METHYLTRANSFERASE TYPE 11"/>
    <property type="match status" value="1"/>
</dbReference>
<proteinExistence type="predicted"/>
<name>K0JGZ0_BRAPL</name>
<dbReference type="AlphaFoldDB" id="K0JGZ0"/>
<evidence type="ECO:0000313" key="1">
    <source>
        <dbReference type="EMBL" id="CCG55595.1"/>
    </source>
</evidence>